<dbReference type="EMBL" id="JARAKH010001194">
    <property type="protein sequence ID" value="KAK8373370.1"/>
    <property type="molecule type" value="Genomic_DNA"/>
</dbReference>
<evidence type="ECO:0000313" key="1">
    <source>
        <dbReference type="EMBL" id="KAK8373335.1"/>
    </source>
</evidence>
<organism evidence="1 3">
    <name type="scientific">Scylla paramamosain</name>
    <name type="common">Mud crab</name>
    <dbReference type="NCBI Taxonomy" id="85552"/>
    <lineage>
        <taxon>Eukaryota</taxon>
        <taxon>Metazoa</taxon>
        <taxon>Ecdysozoa</taxon>
        <taxon>Arthropoda</taxon>
        <taxon>Crustacea</taxon>
        <taxon>Multicrustacea</taxon>
        <taxon>Malacostraca</taxon>
        <taxon>Eumalacostraca</taxon>
        <taxon>Eucarida</taxon>
        <taxon>Decapoda</taxon>
        <taxon>Pleocyemata</taxon>
        <taxon>Brachyura</taxon>
        <taxon>Eubrachyura</taxon>
        <taxon>Portunoidea</taxon>
        <taxon>Portunidae</taxon>
        <taxon>Portuninae</taxon>
        <taxon>Scylla</taxon>
    </lineage>
</organism>
<dbReference type="Proteomes" id="UP001487740">
    <property type="component" value="Unassembled WGS sequence"/>
</dbReference>
<reference evidence="1 3" key="1">
    <citation type="submission" date="2023-03" db="EMBL/GenBank/DDBJ databases">
        <title>High-quality genome of Scylla paramamosain provides insights in environmental adaptation.</title>
        <authorList>
            <person name="Zhang L."/>
        </authorList>
    </citation>
    <scope>NUCLEOTIDE SEQUENCE [LARGE SCALE GENOMIC DNA]</scope>
    <source>
        <strain evidence="1">LZ_2023a</strain>
        <tissue evidence="1">Muscle</tissue>
    </source>
</reference>
<evidence type="ECO:0000313" key="2">
    <source>
        <dbReference type="EMBL" id="KAK8373370.1"/>
    </source>
</evidence>
<comment type="caution">
    <text evidence="1">The sequence shown here is derived from an EMBL/GenBank/DDBJ whole genome shotgun (WGS) entry which is preliminary data.</text>
</comment>
<dbReference type="EMBL" id="JARAKH010001225">
    <property type="protein sequence ID" value="KAK8373335.1"/>
    <property type="molecule type" value="Genomic_DNA"/>
</dbReference>
<accession>A0AAW0SES1</accession>
<name>A0AAW0SES1_SCYPA</name>
<evidence type="ECO:0000313" key="3">
    <source>
        <dbReference type="Proteomes" id="UP001487740"/>
    </source>
</evidence>
<protein>
    <submittedName>
        <fullName evidence="1">Uncharacterized protein</fullName>
    </submittedName>
</protein>
<gene>
    <name evidence="1" type="ORF">O3P69_014573</name>
    <name evidence="2" type="ORF">O3P69_019863</name>
</gene>
<keyword evidence="3" id="KW-1185">Reference proteome</keyword>
<proteinExistence type="predicted"/>
<dbReference type="AlphaFoldDB" id="A0AAW0SES1"/>
<sequence>MQRHTQNSSITFEQPMLICAEAHQSSQARRDQVISAEEWRVGWQELEALRGSEEEMKWKMNLGGCQLCGILVKLEDELRCLSNPS</sequence>